<evidence type="ECO:0000313" key="3">
    <source>
        <dbReference type="EMBL" id="TGO57389.1"/>
    </source>
</evidence>
<accession>A0A4Z1I6Y7</accession>
<dbReference type="PANTHER" id="PTHR42791:SF17">
    <property type="entry name" value="ACETYLTRANSFERASE, GNAT FAMILY FAMILY (AFU_ORTHOLOGUE AFUA_8G05690)"/>
    <property type="match status" value="1"/>
</dbReference>
<dbReference type="Gene3D" id="3.40.630.30">
    <property type="match status" value="1"/>
</dbReference>
<name>A0A4Z1I6Y7_9HELO</name>
<dbReference type="GO" id="GO:0016747">
    <property type="term" value="F:acyltransferase activity, transferring groups other than amino-acyl groups"/>
    <property type="evidence" value="ECO:0007669"/>
    <property type="project" value="InterPro"/>
</dbReference>
<proteinExistence type="predicted"/>
<organism evidence="3 4">
    <name type="scientific">Botryotinia convoluta</name>
    <dbReference type="NCBI Taxonomy" id="54673"/>
    <lineage>
        <taxon>Eukaryota</taxon>
        <taxon>Fungi</taxon>
        <taxon>Dikarya</taxon>
        <taxon>Ascomycota</taxon>
        <taxon>Pezizomycotina</taxon>
        <taxon>Leotiomycetes</taxon>
        <taxon>Helotiales</taxon>
        <taxon>Sclerotiniaceae</taxon>
        <taxon>Botryotinia</taxon>
    </lineage>
</organism>
<dbReference type="InterPro" id="IPR000182">
    <property type="entry name" value="GNAT_dom"/>
</dbReference>
<dbReference type="PANTHER" id="PTHR42791">
    <property type="entry name" value="GNAT FAMILY ACETYLTRANSFERASE"/>
    <property type="match status" value="1"/>
</dbReference>
<dbReference type="InterPro" id="IPR016181">
    <property type="entry name" value="Acyl_CoA_acyltransferase"/>
</dbReference>
<reference evidence="3 4" key="1">
    <citation type="submission" date="2017-12" db="EMBL/GenBank/DDBJ databases">
        <title>Comparative genomics of Botrytis spp.</title>
        <authorList>
            <person name="Valero-Jimenez C.A."/>
            <person name="Tapia P."/>
            <person name="Veloso J."/>
            <person name="Silva-Moreno E."/>
            <person name="Staats M."/>
            <person name="Valdes J.H."/>
            <person name="Van Kan J.A.L."/>
        </authorList>
    </citation>
    <scope>NUCLEOTIDE SEQUENCE [LARGE SCALE GENOMIC DNA]</scope>
    <source>
        <strain evidence="3 4">MUCL11595</strain>
    </source>
</reference>
<evidence type="ECO:0000313" key="4">
    <source>
        <dbReference type="Proteomes" id="UP000297527"/>
    </source>
</evidence>
<evidence type="ECO:0000256" key="1">
    <source>
        <dbReference type="SAM" id="MobiDB-lite"/>
    </source>
</evidence>
<dbReference type="PROSITE" id="PS51186">
    <property type="entry name" value="GNAT"/>
    <property type="match status" value="1"/>
</dbReference>
<dbReference type="OrthoDB" id="2832510at2759"/>
<dbReference type="SUPFAM" id="SSF55729">
    <property type="entry name" value="Acyl-CoA N-acyltransferases (Nat)"/>
    <property type="match status" value="1"/>
</dbReference>
<dbReference type="CDD" id="cd04301">
    <property type="entry name" value="NAT_SF"/>
    <property type="match status" value="1"/>
</dbReference>
<dbReference type="Proteomes" id="UP000297527">
    <property type="component" value="Unassembled WGS sequence"/>
</dbReference>
<keyword evidence="4" id="KW-1185">Reference proteome</keyword>
<feature type="domain" description="N-acetyltransferase" evidence="2">
    <location>
        <begin position="131"/>
        <end position="280"/>
    </location>
</feature>
<gene>
    <name evidence="3" type="ORF">BCON_0066g00380</name>
</gene>
<dbReference type="Pfam" id="PF13508">
    <property type="entry name" value="Acetyltransf_7"/>
    <property type="match status" value="1"/>
</dbReference>
<dbReference type="InterPro" id="IPR052523">
    <property type="entry name" value="Trichothecene_AcTrans"/>
</dbReference>
<feature type="region of interest" description="Disordered" evidence="1">
    <location>
        <begin position="1"/>
        <end position="28"/>
    </location>
</feature>
<feature type="region of interest" description="Disordered" evidence="1">
    <location>
        <begin position="124"/>
        <end position="154"/>
    </location>
</feature>
<comment type="caution">
    <text evidence="3">The sequence shown here is derived from an EMBL/GenBank/DDBJ whole genome shotgun (WGS) entry which is preliminary data.</text>
</comment>
<feature type="compositionally biased region" description="Low complexity" evidence="1">
    <location>
        <begin position="8"/>
        <end position="22"/>
    </location>
</feature>
<dbReference type="EMBL" id="PQXN01000066">
    <property type="protein sequence ID" value="TGO57389.1"/>
    <property type="molecule type" value="Genomic_DNA"/>
</dbReference>
<sequence>MAITHPHPTNIANSNSPPSSKPNHYDKTNNQITLLPVTKADLPHIALLEHLAFEEDEFSDLAFGKERGSPEALKMRERQFEKFLEKAEQGGGEEGGWYCKAVLGLEGGGMEEIVGIAGWSLGGGEEMGKGKEGENGEKKGSMDSSTELEEEGKTRIKTKEELEEIWGKGSNVQLCEDIFVRGDEYMFRACGGEKWLKLNILVIHPSHQCRGIGTLLLEQGLKFADERSLQVVLGASPWGIGLYRKYGFVDVHGMDIQLDRYEGGEGMGSTRHVIMRRPPGGWKEEWRGGERGSGAF</sequence>
<protein>
    <recommendedName>
        <fullName evidence="2">N-acetyltransferase domain-containing protein</fullName>
    </recommendedName>
</protein>
<evidence type="ECO:0000259" key="2">
    <source>
        <dbReference type="PROSITE" id="PS51186"/>
    </source>
</evidence>
<feature type="compositionally biased region" description="Basic and acidic residues" evidence="1">
    <location>
        <begin position="126"/>
        <end position="141"/>
    </location>
</feature>
<dbReference type="AlphaFoldDB" id="A0A4Z1I6Y7"/>